<feature type="transmembrane region" description="Helical" evidence="1">
    <location>
        <begin position="152"/>
        <end position="172"/>
    </location>
</feature>
<keyword evidence="1" id="KW-0812">Transmembrane</keyword>
<evidence type="ECO:0000313" key="3">
    <source>
        <dbReference type="Proteomes" id="UP000556700"/>
    </source>
</evidence>
<protein>
    <recommendedName>
        <fullName evidence="4">Lipoprotein</fullName>
    </recommendedName>
</protein>
<keyword evidence="3" id="KW-1185">Reference proteome</keyword>
<dbReference type="PROSITE" id="PS51257">
    <property type="entry name" value="PROKAR_LIPOPROTEIN"/>
    <property type="match status" value="1"/>
</dbReference>
<sequence length="175" mass="20122">MQRKNIKLKFLLICFVLVFCFLSSCRSKRQETQKVDTIIETTKEDIVSYKDTIIYAPKSETSLKIPISDLMFKPDSNEVETSKNKVETPKIYTQKNGNATAKIKVVHDFIYVTATCDSLAIAAKIKTRLEKEYRLKELSDQSKAEIQSGFTFWNLLIAFILGFALCLIIKFFKII</sequence>
<name>A0A6V6YY70_9FLAO</name>
<dbReference type="AlphaFoldDB" id="A0A6V6YY70"/>
<reference evidence="2 3" key="1">
    <citation type="submission" date="2020-06" db="EMBL/GenBank/DDBJ databases">
        <authorList>
            <person name="Criscuolo A."/>
        </authorList>
    </citation>
    <scope>NUCLEOTIDE SEQUENCE [LARGE SCALE GENOMIC DNA]</scope>
    <source>
        <strain evidence="3">CIP 110025</strain>
    </source>
</reference>
<dbReference type="Proteomes" id="UP000556700">
    <property type="component" value="Unassembled WGS sequence"/>
</dbReference>
<comment type="caution">
    <text evidence="2">The sequence shown here is derived from an EMBL/GenBank/DDBJ whole genome shotgun (WGS) entry which is preliminary data.</text>
</comment>
<accession>A0A6V6YY70</accession>
<evidence type="ECO:0008006" key="4">
    <source>
        <dbReference type="Google" id="ProtNLM"/>
    </source>
</evidence>
<keyword evidence="1" id="KW-1133">Transmembrane helix</keyword>
<organism evidence="2 3">
    <name type="scientific">Flavobacterium chungangense</name>
    <dbReference type="NCBI Taxonomy" id="554283"/>
    <lineage>
        <taxon>Bacteria</taxon>
        <taxon>Pseudomonadati</taxon>
        <taxon>Bacteroidota</taxon>
        <taxon>Flavobacteriia</taxon>
        <taxon>Flavobacteriales</taxon>
        <taxon>Flavobacteriaceae</taxon>
        <taxon>Flavobacterium</taxon>
    </lineage>
</organism>
<evidence type="ECO:0000256" key="1">
    <source>
        <dbReference type="SAM" id="Phobius"/>
    </source>
</evidence>
<gene>
    <name evidence="2" type="ORF">FLACHUCJ7_01862</name>
</gene>
<dbReference type="EMBL" id="CAIJDO010000130">
    <property type="protein sequence ID" value="CAD0004440.1"/>
    <property type="molecule type" value="Genomic_DNA"/>
</dbReference>
<evidence type="ECO:0000313" key="2">
    <source>
        <dbReference type="EMBL" id="CAD0004440.1"/>
    </source>
</evidence>
<keyword evidence="1" id="KW-0472">Membrane</keyword>
<proteinExistence type="predicted"/>